<feature type="region of interest" description="Disordered" evidence="1">
    <location>
        <begin position="1"/>
        <end position="28"/>
    </location>
</feature>
<gene>
    <name evidence="2" type="ORF">INT47_002023</name>
</gene>
<protein>
    <submittedName>
        <fullName evidence="2">Uncharacterized protein</fullName>
    </submittedName>
</protein>
<dbReference type="AlphaFoldDB" id="A0A8H7R1T6"/>
<dbReference type="EMBL" id="JAEPRD010000068">
    <property type="protein sequence ID" value="KAG2201763.1"/>
    <property type="molecule type" value="Genomic_DNA"/>
</dbReference>
<evidence type="ECO:0000313" key="3">
    <source>
        <dbReference type="Proteomes" id="UP000603453"/>
    </source>
</evidence>
<sequence length="244" mass="28315">MSTSYMIFSPSQETNTSLTPPIDTTSHRRKSSVTFDLPPTENNIEEELLSPCTVVSPTIDITAQIVPDSMLVALFDRPSEMKGLVRHNKAFFTSLQQHLDSKWPRFENTLYCDRSKISDKEWMKRISKALHAVPSLLEKFKELVGYLGPEEKEEKEDYFSNVDISLIRNYPDRLSKEAYPQFFINCKESIQGDKEFDDFVKTLLNSNKDEVSDKVWEAKVYQVFNQHPNLLEQLQEIVAYEMEV</sequence>
<evidence type="ECO:0000256" key="1">
    <source>
        <dbReference type="SAM" id="MobiDB-lite"/>
    </source>
</evidence>
<organism evidence="2 3">
    <name type="scientific">Mucor saturninus</name>
    <dbReference type="NCBI Taxonomy" id="64648"/>
    <lineage>
        <taxon>Eukaryota</taxon>
        <taxon>Fungi</taxon>
        <taxon>Fungi incertae sedis</taxon>
        <taxon>Mucoromycota</taxon>
        <taxon>Mucoromycotina</taxon>
        <taxon>Mucoromycetes</taxon>
        <taxon>Mucorales</taxon>
        <taxon>Mucorineae</taxon>
        <taxon>Mucoraceae</taxon>
        <taxon>Mucor</taxon>
    </lineage>
</organism>
<name>A0A8H7R1T6_9FUNG</name>
<dbReference type="OrthoDB" id="5279943at2759"/>
<dbReference type="Proteomes" id="UP000603453">
    <property type="component" value="Unassembled WGS sequence"/>
</dbReference>
<evidence type="ECO:0000313" key="2">
    <source>
        <dbReference type="EMBL" id="KAG2201763.1"/>
    </source>
</evidence>
<reference evidence="2" key="1">
    <citation type="submission" date="2020-12" db="EMBL/GenBank/DDBJ databases">
        <title>Metabolic potential, ecology and presence of endohyphal bacteria is reflected in genomic diversity of Mucoromycotina.</title>
        <authorList>
            <person name="Muszewska A."/>
            <person name="Okrasinska A."/>
            <person name="Steczkiewicz K."/>
            <person name="Drgas O."/>
            <person name="Orlowska M."/>
            <person name="Perlinska-Lenart U."/>
            <person name="Aleksandrzak-Piekarczyk T."/>
            <person name="Szatraj K."/>
            <person name="Zielenkiewicz U."/>
            <person name="Pilsyk S."/>
            <person name="Malc E."/>
            <person name="Mieczkowski P."/>
            <person name="Kruszewska J.S."/>
            <person name="Biernat P."/>
            <person name="Pawlowska J."/>
        </authorList>
    </citation>
    <scope>NUCLEOTIDE SEQUENCE</scope>
    <source>
        <strain evidence="2">WA0000017839</strain>
    </source>
</reference>
<comment type="caution">
    <text evidence="2">The sequence shown here is derived from an EMBL/GenBank/DDBJ whole genome shotgun (WGS) entry which is preliminary data.</text>
</comment>
<accession>A0A8H7R1T6</accession>
<keyword evidence="3" id="KW-1185">Reference proteome</keyword>
<proteinExistence type="predicted"/>
<feature type="compositionally biased region" description="Polar residues" evidence="1">
    <location>
        <begin position="1"/>
        <end position="24"/>
    </location>
</feature>